<dbReference type="GO" id="GO:0030170">
    <property type="term" value="F:pyridoxal phosphate binding"/>
    <property type="evidence" value="ECO:0007669"/>
    <property type="project" value="InterPro"/>
</dbReference>
<dbReference type="PANTHER" id="PTHR42735">
    <property type="match status" value="1"/>
</dbReference>
<evidence type="ECO:0000256" key="5">
    <source>
        <dbReference type="PIRSR" id="PIRSR602129-50"/>
    </source>
</evidence>
<dbReference type="InterPro" id="IPR015424">
    <property type="entry name" value="PyrdxlP-dep_Trfase"/>
</dbReference>
<dbReference type="InterPro" id="IPR015421">
    <property type="entry name" value="PyrdxlP-dep_Trfase_major"/>
</dbReference>
<evidence type="ECO:0000256" key="6">
    <source>
        <dbReference type="RuleBase" id="RU000382"/>
    </source>
</evidence>
<dbReference type="InterPro" id="IPR002129">
    <property type="entry name" value="PyrdxlP-dep_de-COase"/>
</dbReference>
<dbReference type="PANTHER" id="PTHR42735:SF6">
    <property type="entry name" value="SPHINGOSINE-1-PHOSPHATE LYASE 1"/>
    <property type="match status" value="1"/>
</dbReference>
<dbReference type="EMBL" id="JACCAE010000001">
    <property type="protein sequence ID" value="NYF98683.1"/>
    <property type="molecule type" value="Genomic_DNA"/>
</dbReference>
<evidence type="ECO:0000256" key="2">
    <source>
        <dbReference type="ARBA" id="ARBA00022898"/>
    </source>
</evidence>
<protein>
    <submittedName>
        <fullName evidence="7">Glutamate/tyrosine decarboxylase-like PLP-dependent enzyme</fullName>
    </submittedName>
</protein>
<evidence type="ECO:0000256" key="3">
    <source>
        <dbReference type="ARBA" id="ARBA00023239"/>
    </source>
</evidence>
<evidence type="ECO:0000313" key="8">
    <source>
        <dbReference type="Proteomes" id="UP000554054"/>
    </source>
</evidence>
<sequence length="484" mass="50276">MNPRATPLDWSRAAGADEVRAALADLRAGDLPTHGGRTLSYVYDSGMAAVDEIGREALTAFAASNGLDPTAFPSLASMETDLVGLARDLLDGPASTVGVATSGGTESLVLAVLAARDGNPQITRPQVVAPETVHAAVHKAGHLLGVEVVTVPVDPHTFRPDPDDMAAAVTDSTVLLLASAPSYAHGVIDPVEEIAAVAAARGIRCHVDACIGGWVLPFLEGLPPWTFAVEGVTSISVDLHKYAYTPKGISLLLHRDPALRRGHFFACADWPGYTVLNTTLQSTKSGGPLAAAWAVVHAIGRDGYGELARSVRDATLQVAAVVDEIDGLRVVVAPDSTLLALATDERCDVFTIADEMGSRGWLVQPQMSFAGHPATLHLSLCAATATRVEELVSALTQASAEAVRRGPVRVDPQLAAAAEALDPAGLDDAALDGLLAIAGLVGDGGGVEVPERMAEVNALLDIAPPPLREALLTAVLDRLTRTRP</sequence>
<keyword evidence="2 5" id="KW-0663">Pyridoxal phosphate</keyword>
<dbReference type="GO" id="GO:0004058">
    <property type="term" value="F:aromatic-L-amino-acid decarboxylase activity"/>
    <property type="evidence" value="ECO:0007669"/>
    <property type="project" value="UniProtKB-ARBA"/>
</dbReference>
<name>A0A852VVJ5_9MICO</name>
<dbReference type="Gene3D" id="3.40.640.10">
    <property type="entry name" value="Type I PLP-dependent aspartate aminotransferase-like (Major domain)"/>
    <property type="match status" value="1"/>
</dbReference>
<dbReference type="Pfam" id="PF00282">
    <property type="entry name" value="Pyridoxal_deC"/>
    <property type="match status" value="1"/>
</dbReference>
<evidence type="ECO:0000256" key="4">
    <source>
        <dbReference type="ARBA" id="ARBA00038302"/>
    </source>
</evidence>
<comment type="similarity">
    <text evidence="4">Belongs to the group II decarboxylase family. Sphingosine-1-phosphate lyase subfamily.</text>
</comment>
<feature type="modified residue" description="N6-(pyridoxal phosphate)lysine" evidence="5">
    <location>
        <position position="241"/>
    </location>
</feature>
<dbReference type="RefSeq" id="WP_185991463.1">
    <property type="nucleotide sequence ID" value="NZ_JACCAE010000001.1"/>
</dbReference>
<proteinExistence type="inferred from homology"/>
<comment type="caution">
    <text evidence="7">The sequence shown here is derived from an EMBL/GenBank/DDBJ whole genome shotgun (WGS) entry which is preliminary data.</text>
</comment>
<comment type="cofactor">
    <cofactor evidence="1 5 6">
        <name>pyridoxal 5'-phosphate</name>
        <dbReference type="ChEBI" id="CHEBI:597326"/>
    </cofactor>
</comment>
<organism evidence="7 8">
    <name type="scientific">Janibacter cremeus</name>
    <dbReference type="NCBI Taxonomy" id="1285192"/>
    <lineage>
        <taxon>Bacteria</taxon>
        <taxon>Bacillati</taxon>
        <taxon>Actinomycetota</taxon>
        <taxon>Actinomycetes</taxon>
        <taxon>Micrococcales</taxon>
        <taxon>Intrasporangiaceae</taxon>
        <taxon>Janibacter</taxon>
    </lineage>
</organism>
<dbReference type="GO" id="GO:0019752">
    <property type="term" value="P:carboxylic acid metabolic process"/>
    <property type="evidence" value="ECO:0007669"/>
    <property type="project" value="InterPro"/>
</dbReference>
<accession>A0A852VVJ5</accession>
<dbReference type="InterPro" id="IPR050477">
    <property type="entry name" value="GrpII_AminoAcid_Decarb"/>
</dbReference>
<evidence type="ECO:0000313" key="7">
    <source>
        <dbReference type="EMBL" id="NYF98683.1"/>
    </source>
</evidence>
<keyword evidence="8" id="KW-1185">Reference proteome</keyword>
<dbReference type="AlphaFoldDB" id="A0A852VVJ5"/>
<keyword evidence="3 6" id="KW-0456">Lyase</keyword>
<dbReference type="InterPro" id="IPR015422">
    <property type="entry name" value="PyrdxlP-dep_Trfase_small"/>
</dbReference>
<reference evidence="7 8" key="1">
    <citation type="submission" date="2020-07" db="EMBL/GenBank/DDBJ databases">
        <title>Sequencing the genomes of 1000 actinobacteria strains.</title>
        <authorList>
            <person name="Klenk H.-P."/>
        </authorList>
    </citation>
    <scope>NUCLEOTIDE SEQUENCE [LARGE SCALE GENOMIC DNA]</scope>
    <source>
        <strain evidence="7 8">DSM 26154</strain>
    </source>
</reference>
<dbReference type="Proteomes" id="UP000554054">
    <property type="component" value="Unassembled WGS sequence"/>
</dbReference>
<dbReference type="SUPFAM" id="SSF53383">
    <property type="entry name" value="PLP-dependent transferases"/>
    <property type="match status" value="1"/>
</dbReference>
<gene>
    <name evidence="7" type="ORF">BJY20_002075</name>
</gene>
<dbReference type="Gene3D" id="3.90.1150.10">
    <property type="entry name" value="Aspartate Aminotransferase, domain 1"/>
    <property type="match status" value="1"/>
</dbReference>
<evidence type="ECO:0000256" key="1">
    <source>
        <dbReference type="ARBA" id="ARBA00001933"/>
    </source>
</evidence>